<keyword evidence="2" id="KW-0813">Transport</keyword>
<reference evidence="11" key="1">
    <citation type="submission" date="2020-08" db="EMBL/GenBank/DDBJ databases">
        <title>Genome public.</title>
        <authorList>
            <person name="Liu C."/>
            <person name="Sun Q."/>
        </authorList>
    </citation>
    <scope>NUCLEOTIDE SEQUENCE</scope>
    <source>
        <strain evidence="11">NSJ-54</strain>
    </source>
</reference>
<dbReference type="PANTHER" id="PTHR43394:SF1">
    <property type="entry name" value="ATP-BINDING CASSETTE SUB-FAMILY B MEMBER 10, MITOCHONDRIAL"/>
    <property type="match status" value="1"/>
</dbReference>
<accession>A0A926IC67</accession>
<evidence type="ECO:0000256" key="8">
    <source>
        <dbReference type="SAM" id="Phobius"/>
    </source>
</evidence>
<dbReference type="GO" id="GO:0005886">
    <property type="term" value="C:plasma membrane"/>
    <property type="evidence" value="ECO:0007669"/>
    <property type="project" value="UniProtKB-SubCell"/>
</dbReference>
<dbReference type="Proteomes" id="UP000660861">
    <property type="component" value="Unassembled WGS sequence"/>
</dbReference>
<keyword evidence="5 11" id="KW-0067">ATP-binding</keyword>
<keyword evidence="7 8" id="KW-0472">Membrane</keyword>
<evidence type="ECO:0000256" key="2">
    <source>
        <dbReference type="ARBA" id="ARBA00022448"/>
    </source>
</evidence>
<dbReference type="InterPro" id="IPR039421">
    <property type="entry name" value="Type_1_exporter"/>
</dbReference>
<dbReference type="FunFam" id="3.40.50.300:FF:000287">
    <property type="entry name" value="Multidrug ABC transporter ATP-binding protein"/>
    <property type="match status" value="1"/>
</dbReference>
<dbReference type="Pfam" id="PF00664">
    <property type="entry name" value="ABC_membrane"/>
    <property type="match status" value="1"/>
</dbReference>
<evidence type="ECO:0000256" key="6">
    <source>
        <dbReference type="ARBA" id="ARBA00022989"/>
    </source>
</evidence>
<evidence type="ECO:0000259" key="10">
    <source>
        <dbReference type="PROSITE" id="PS50929"/>
    </source>
</evidence>
<dbReference type="AlphaFoldDB" id="A0A926IC67"/>
<feature type="domain" description="ABC transporter" evidence="9">
    <location>
        <begin position="365"/>
        <end position="599"/>
    </location>
</feature>
<dbReference type="PROSITE" id="PS50893">
    <property type="entry name" value="ABC_TRANSPORTER_2"/>
    <property type="match status" value="1"/>
</dbReference>
<dbReference type="PANTHER" id="PTHR43394">
    <property type="entry name" value="ATP-DEPENDENT PERMEASE MDL1, MITOCHONDRIAL"/>
    <property type="match status" value="1"/>
</dbReference>
<evidence type="ECO:0000256" key="3">
    <source>
        <dbReference type="ARBA" id="ARBA00022692"/>
    </source>
</evidence>
<keyword evidence="3 8" id="KW-0812">Transmembrane</keyword>
<evidence type="ECO:0000256" key="5">
    <source>
        <dbReference type="ARBA" id="ARBA00022840"/>
    </source>
</evidence>
<keyword evidence="4" id="KW-0547">Nucleotide-binding</keyword>
<dbReference type="Gene3D" id="1.20.1560.10">
    <property type="entry name" value="ABC transporter type 1, transmembrane domain"/>
    <property type="match status" value="1"/>
</dbReference>
<dbReference type="CDD" id="cd18547">
    <property type="entry name" value="ABC_6TM_Tm288_like"/>
    <property type="match status" value="1"/>
</dbReference>
<feature type="domain" description="ABC transmembrane type-1" evidence="10">
    <location>
        <begin position="38"/>
        <end position="332"/>
    </location>
</feature>
<comment type="caution">
    <text evidence="11">The sequence shown here is derived from an EMBL/GenBank/DDBJ whole genome shotgun (WGS) entry which is preliminary data.</text>
</comment>
<dbReference type="EMBL" id="JACRTC010000005">
    <property type="protein sequence ID" value="MBC8570902.1"/>
    <property type="molecule type" value="Genomic_DNA"/>
</dbReference>
<feature type="transmembrane region" description="Helical" evidence="8">
    <location>
        <begin position="190"/>
        <end position="211"/>
    </location>
</feature>
<dbReference type="Pfam" id="PF00005">
    <property type="entry name" value="ABC_tran"/>
    <property type="match status" value="1"/>
</dbReference>
<dbReference type="InterPro" id="IPR017871">
    <property type="entry name" value="ABC_transporter-like_CS"/>
</dbReference>
<dbReference type="GO" id="GO:0016887">
    <property type="term" value="F:ATP hydrolysis activity"/>
    <property type="evidence" value="ECO:0007669"/>
    <property type="project" value="InterPro"/>
</dbReference>
<feature type="transmembrane region" description="Helical" evidence="8">
    <location>
        <begin position="165"/>
        <end position="184"/>
    </location>
</feature>
<organism evidence="11 12">
    <name type="scientific">Zongyangia hominis</name>
    <dbReference type="NCBI Taxonomy" id="2763677"/>
    <lineage>
        <taxon>Bacteria</taxon>
        <taxon>Bacillati</taxon>
        <taxon>Bacillota</taxon>
        <taxon>Clostridia</taxon>
        <taxon>Eubacteriales</taxon>
        <taxon>Oscillospiraceae</taxon>
        <taxon>Zongyangia</taxon>
    </lineage>
</organism>
<feature type="transmembrane region" description="Helical" evidence="8">
    <location>
        <begin position="283"/>
        <end position="310"/>
    </location>
</feature>
<dbReference type="Gene3D" id="3.40.50.300">
    <property type="entry name" value="P-loop containing nucleotide triphosphate hydrolases"/>
    <property type="match status" value="1"/>
</dbReference>
<feature type="transmembrane region" description="Helical" evidence="8">
    <location>
        <begin position="85"/>
        <end position="106"/>
    </location>
</feature>
<name>A0A926IC67_9FIRM</name>
<dbReference type="SUPFAM" id="SSF52540">
    <property type="entry name" value="P-loop containing nucleoside triphosphate hydrolases"/>
    <property type="match status" value="1"/>
</dbReference>
<dbReference type="PROSITE" id="PS00211">
    <property type="entry name" value="ABC_TRANSPORTER_1"/>
    <property type="match status" value="1"/>
</dbReference>
<gene>
    <name evidence="11" type="ORF">H8709_08690</name>
</gene>
<protein>
    <submittedName>
        <fullName evidence="11">ABC transporter ATP-binding protein</fullName>
    </submittedName>
</protein>
<feature type="transmembrane region" description="Helical" evidence="8">
    <location>
        <begin position="37"/>
        <end position="58"/>
    </location>
</feature>
<dbReference type="SUPFAM" id="SSF90123">
    <property type="entry name" value="ABC transporter transmembrane region"/>
    <property type="match status" value="1"/>
</dbReference>
<dbReference type="InterPro" id="IPR027417">
    <property type="entry name" value="P-loop_NTPase"/>
</dbReference>
<dbReference type="InterPro" id="IPR011527">
    <property type="entry name" value="ABC1_TM_dom"/>
</dbReference>
<proteinExistence type="predicted"/>
<dbReference type="RefSeq" id="WP_262397993.1">
    <property type="nucleotide sequence ID" value="NZ_JACRTC010000005.1"/>
</dbReference>
<evidence type="ECO:0000256" key="4">
    <source>
        <dbReference type="ARBA" id="ARBA00022741"/>
    </source>
</evidence>
<sequence>MAKDKKKQNITHEDIPQNTKATAKRLLNRLGRQKRNLIIIVVATLLSSAAFTALPLAVGKGIDALVAAIRSYDGSVGIVETALQVLWLPVVLILASALISGLLAYLQQYLIASVGEELTLSFRRDISAKLHRLPLRYFDIHKTGEVMSRVTNDLEKVSAAMQEGLPQFISSVFTVLFAAITMLVLSPVLFAVVVVSLLVSMVATGFVSTLAQRAYGENLASMGALTGKIEEIYAGNRVVKVFNQQQAMLAAAEELNERQYRAQRNAQFSDFTIYPTIRALGQLGFIATAVLGGGMALGGAITLGTVQAFLQYVNQISEPVTETAYVVTSLQAAIAGAERVFALLDEEEERPDKRGNAGSISQGHVMFRDVRFGYTSEKTLIKDLNLEVHPNEMVAIVGPTGGGKTTLVNLLMRFYELNGGSITIDGQNITDLPRSNMRRHIGMVLQDTWLFEGTIAENIAYGKRDAAREEIVAAAKAACCDHFIRTLPQGYDTVLSGEAAGVSQGQMQLLTIARAMLTDPAILVLDEATSSVDTRTEVEIQKAMARLMKGKTSFVIAHRLSTIQNADLILVVRDGDIVERGTHAELLSMNGFYADLYNSQFEARVS</sequence>
<evidence type="ECO:0000259" key="9">
    <source>
        <dbReference type="PROSITE" id="PS50893"/>
    </source>
</evidence>
<dbReference type="InterPro" id="IPR036640">
    <property type="entry name" value="ABC1_TM_sf"/>
</dbReference>
<evidence type="ECO:0000256" key="7">
    <source>
        <dbReference type="ARBA" id="ARBA00023136"/>
    </source>
</evidence>
<keyword evidence="6 8" id="KW-1133">Transmembrane helix</keyword>
<dbReference type="GO" id="GO:0015421">
    <property type="term" value="F:ABC-type oligopeptide transporter activity"/>
    <property type="evidence" value="ECO:0007669"/>
    <property type="project" value="TreeGrafter"/>
</dbReference>
<evidence type="ECO:0000313" key="12">
    <source>
        <dbReference type="Proteomes" id="UP000660861"/>
    </source>
</evidence>
<keyword evidence="12" id="KW-1185">Reference proteome</keyword>
<dbReference type="InterPro" id="IPR003439">
    <property type="entry name" value="ABC_transporter-like_ATP-bd"/>
</dbReference>
<dbReference type="GO" id="GO:0005524">
    <property type="term" value="F:ATP binding"/>
    <property type="evidence" value="ECO:0007669"/>
    <property type="project" value="UniProtKB-KW"/>
</dbReference>
<evidence type="ECO:0000256" key="1">
    <source>
        <dbReference type="ARBA" id="ARBA00004651"/>
    </source>
</evidence>
<comment type="subcellular location">
    <subcellularLocation>
        <location evidence="1">Cell membrane</location>
        <topology evidence="1">Multi-pass membrane protein</topology>
    </subcellularLocation>
</comment>
<evidence type="ECO:0000313" key="11">
    <source>
        <dbReference type="EMBL" id="MBC8570902.1"/>
    </source>
</evidence>
<dbReference type="SMART" id="SM00382">
    <property type="entry name" value="AAA"/>
    <property type="match status" value="1"/>
</dbReference>
<dbReference type="CDD" id="cd03254">
    <property type="entry name" value="ABCC_Glucan_exporter_like"/>
    <property type="match status" value="1"/>
</dbReference>
<dbReference type="PROSITE" id="PS50929">
    <property type="entry name" value="ABC_TM1F"/>
    <property type="match status" value="1"/>
</dbReference>
<dbReference type="InterPro" id="IPR003593">
    <property type="entry name" value="AAA+_ATPase"/>
</dbReference>